<sequence length="186" mass="21892">MFKTQTTLDRKDYFKMNVYYLRRFFGVREGILVALLLVGGFVLLFAFDQWIVAMLAGIAILIMIAAMIAYLALADKGYREEYEKRHTEKINISFDEEDFTVEVMEERGERSYSERRGYDAVEKIALLKDRLYLFLGAGVAYYVKYDDLTEGDFGNLCEFLRSKVHPMAFKMRDSRRKNRQFPYGRV</sequence>
<reference evidence="2" key="2">
    <citation type="journal article" date="2021" name="PeerJ">
        <title>Extensive microbial diversity within the chicken gut microbiome revealed by metagenomics and culture.</title>
        <authorList>
            <person name="Gilroy R."/>
            <person name="Ravi A."/>
            <person name="Getino M."/>
            <person name="Pursley I."/>
            <person name="Horton D.L."/>
            <person name="Alikhan N.F."/>
            <person name="Baker D."/>
            <person name="Gharbi K."/>
            <person name="Hall N."/>
            <person name="Watson M."/>
            <person name="Adriaenssens E.M."/>
            <person name="Foster-Nyarko E."/>
            <person name="Jarju S."/>
            <person name="Secka A."/>
            <person name="Antonio M."/>
            <person name="Oren A."/>
            <person name="Chaudhuri R.R."/>
            <person name="La Ragione R."/>
            <person name="Hildebrand F."/>
            <person name="Pallen M.J."/>
        </authorList>
    </citation>
    <scope>NUCLEOTIDE SEQUENCE</scope>
    <source>
        <strain evidence="2">18911</strain>
    </source>
</reference>
<dbReference type="EMBL" id="DVNF01000006">
    <property type="protein sequence ID" value="HIU59783.1"/>
    <property type="molecule type" value="Genomic_DNA"/>
</dbReference>
<reference evidence="2" key="1">
    <citation type="submission" date="2020-10" db="EMBL/GenBank/DDBJ databases">
        <authorList>
            <person name="Gilroy R."/>
        </authorList>
    </citation>
    <scope>NUCLEOTIDE SEQUENCE</scope>
    <source>
        <strain evidence="2">18911</strain>
    </source>
</reference>
<accession>A0A9D1SHG8</accession>
<keyword evidence="1" id="KW-1133">Transmembrane helix</keyword>
<evidence type="ECO:0000256" key="1">
    <source>
        <dbReference type="SAM" id="Phobius"/>
    </source>
</evidence>
<protein>
    <recommendedName>
        <fullName evidence="4">YcxB family protein</fullName>
    </recommendedName>
</protein>
<name>A0A9D1SHG8_9FIRM</name>
<organism evidence="2 3">
    <name type="scientific">Candidatus Stercoripulliclostridium merdigallinarum</name>
    <dbReference type="NCBI Taxonomy" id="2840951"/>
    <lineage>
        <taxon>Bacteria</taxon>
        <taxon>Bacillati</taxon>
        <taxon>Bacillota</taxon>
        <taxon>Clostridia</taxon>
        <taxon>Eubacteriales</taxon>
        <taxon>Candidatus Stercoripulliclostridium</taxon>
    </lineage>
</organism>
<dbReference type="Proteomes" id="UP000824094">
    <property type="component" value="Unassembled WGS sequence"/>
</dbReference>
<gene>
    <name evidence="2" type="ORF">IAB05_00160</name>
</gene>
<evidence type="ECO:0000313" key="3">
    <source>
        <dbReference type="Proteomes" id="UP000824094"/>
    </source>
</evidence>
<feature type="transmembrane region" description="Helical" evidence="1">
    <location>
        <begin position="50"/>
        <end position="73"/>
    </location>
</feature>
<dbReference type="AlphaFoldDB" id="A0A9D1SHG8"/>
<evidence type="ECO:0000313" key="2">
    <source>
        <dbReference type="EMBL" id="HIU59783.1"/>
    </source>
</evidence>
<keyword evidence="1" id="KW-0472">Membrane</keyword>
<keyword evidence="1" id="KW-0812">Transmembrane</keyword>
<comment type="caution">
    <text evidence="2">The sequence shown here is derived from an EMBL/GenBank/DDBJ whole genome shotgun (WGS) entry which is preliminary data.</text>
</comment>
<proteinExistence type="predicted"/>
<evidence type="ECO:0008006" key="4">
    <source>
        <dbReference type="Google" id="ProtNLM"/>
    </source>
</evidence>
<feature type="transmembrane region" description="Helical" evidence="1">
    <location>
        <begin position="20"/>
        <end position="44"/>
    </location>
</feature>